<proteinExistence type="predicted"/>
<evidence type="ECO:0000313" key="3">
    <source>
        <dbReference type="EMBL" id="RWR13867.1"/>
    </source>
</evidence>
<dbReference type="InterPro" id="IPR007313">
    <property type="entry name" value="FxsA"/>
</dbReference>
<dbReference type="EMBL" id="SAUW01000004">
    <property type="protein sequence ID" value="RWR13867.1"/>
    <property type="molecule type" value="Genomic_DNA"/>
</dbReference>
<keyword evidence="2" id="KW-0472">Membrane</keyword>
<keyword evidence="2" id="KW-1133">Transmembrane helix</keyword>
<accession>A0A443JHI0</accession>
<feature type="transmembrane region" description="Helical" evidence="2">
    <location>
        <begin position="74"/>
        <end position="99"/>
    </location>
</feature>
<name>A0A443K7F6_9RHOB</name>
<dbReference type="PANTHER" id="PTHR35335">
    <property type="entry name" value="UPF0716 PROTEIN FXSA"/>
    <property type="match status" value="1"/>
</dbReference>
<accession>A0A443J0B5</accession>
<feature type="region of interest" description="Disordered" evidence="1">
    <location>
        <begin position="140"/>
        <end position="162"/>
    </location>
</feature>
<dbReference type="Proteomes" id="UP000285295">
    <property type="component" value="Unassembled WGS sequence"/>
</dbReference>
<evidence type="ECO:0000313" key="8">
    <source>
        <dbReference type="Proteomes" id="UP000285710"/>
    </source>
</evidence>
<keyword evidence="8" id="KW-1185">Reference proteome</keyword>
<dbReference type="Pfam" id="PF04186">
    <property type="entry name" value="FxsA"/>
    <property type="match status" value="1"/>
</dbReference>
<protein>
    <submittedName>
        <fullName evidence="5">FxsA family protein</fullName>
    </submittedName>
</protein>
<dbReference type="Proteomes" id="UP000284476">
    <property type="component" value="Unassembled WGS sequence"/>
</dbReference>
<feature type="transmembrane region" description="Helical" evidence="2">
    <location>
        <begin position="6"/>
        <end position="22"/>
    </location>
</feature>
<dbReference type="EMBL" id="SAUZ01000014">
    <property type="protein sequence ID" value="RWR19903.1"/>
    <property type="molecule type" value="Genomic_DNA"/>
</dbReference>
<dbReference type="RefSeq" id="WP_128209224.1">
    <property type="nucleotide sequence ID" value="NZ_JBHRSO010000050.1"/>
</dbReference>
<dbReference type="OrthoDB" id="9792788at2"/>
<keyword evidence="2" id="KW-0812">Transmembrane</keyword>
<evidence type="ECO:0000313" key="4">
    <source>
        <dbReference type="EMBL" id="RWR19903.1"/>
    </source>
</evidence>
<gene>
    <name evidence="4" type="ORF">D2T30_13150</name>
    <name evidence="5" type="ORF">D2T31_13370</name>
    <name evidence="3" type="ORF">D2T33_05595</name>
</gene>
<feature type="transmembrane region" description="Helical" evidence="2">
    <location>
        <begin position="27"/>
        <end position="45"/>
    </location>
</feature>
<evidence type="ECO:0000256" key="1">
    <source>
        <dbReference type="SAM" id="MobiDB-lite"/>
    </source>
</evidence>
<accession>A0A443K7F6</accession>
<reference evidence="6 7" key="1">
    <citation type="submission" date="2019-01" db="EMBL/GenBank/DDBJ databases">
        <title>Sinorhodobacter populi sp. nov. isolated from the symptomatic bark tissue of Populus euramericana canker.</title>
        <authorList>
            <person name="Xu G."/>
        </authorList>
    </citation>
    <scope>NUCLEOTIDE SEQUENCE [LARGE SCALE GENOMIC DNA]</scope>
    <source>
        <strain evidence="3 8">2D-5</strain>
        <strain evidence="5 7">D19-10-3-21</strain>
        <strain evidence="4 6">SK2B-1</strain>
    </source>
</reference>
<organism evidence="5 7">
    <name type="scientific">Paenirhodobacter populi</name>
    <dbReference type="NCBI Taxonomy" id="2306993"/>
    <lineage>
        <taxon>Bacteria</taxon>
        <taxon>Pseudomonadati</taxon>
        <taxon>Pseudomonadota</taxon>
        <taxon>Alphaproteobacteria</taxon>
        <taxon>Rhodobacterales</taxon>
        <taxon>Rhodobacter group</taxon>
        <taxon>Paenirhodobacter</taxon>
    </lineage>
</organism>
<comment type="caution">
    <text evidence="5">The sequence shown here is derived from an EMBL/GenBank/DDBJ whole genome shotgun (WGS) entry which is preliminary data.</text>
</comment>
<evidence type="ECO:0000313" key="5">
    <source>
        <dbReference type="EMBL" id="RWR28684.1"/>
    </source>
</evidence>
<dbReference type="AlphaFoldDB" id="A0A443K7F6"/>
<sequence>MWFVPGILALPLIEIALFVVIGSRIGLWATLGWVVLTAVAGWLLIRAQGLRAVNELRQATEELRDPTGPLANGAMTVLAGMLLILPGFFTDACGILLLLPPVRALVRRMIGKRVQVQGFGYRAARGNGFDSRAEGPGVIDGDFHEIEPDSLPPRGPSGWTRH</sequence>
<evidence type="ECO:0000313" key="7">
    <source>
        <dbReference type="Proteomes" id="UP000285295"/>
    </source>
</evidence>
<evidence type="ECO:0000313" key="6">
    <source>
        <dbReference type="Proteomes" id="UP000284476"/>
    </source>
</evidence>
<dbReference type="GO" id="GO:0016020">
    <property type="term" value="C:membrane"/>
    <property type="evidence" value="ECO:0007669"/>
    <property type="project" value="InterPro"/>
</dbReference>
<dbReference type="EMBL" id="SAUX01000014">
    <property type="protein sequence ID" value="RWR28684.1"/>
    <property type="molecule type" value="Genomic_DNA"/>
</dbReference>
<evidence type="ECO:0000256" key="2">
    <source>
        <dbReference type="SAM" id="Phobius"/>
    </source>
</evidence>
<dbReference type="NCBIfam" id="NF008528">
    <property type="entry name" value="PRK11463.1-2"/>
    <property type="match status" value="1"/>
</dbReference>
<dbReference type="PANTHER" id="PTHR35335:SF1">
    <property type="entry name" value="UPF0716 PROTEIN FXSA"/>
    <property type="match status" value="1"/>
</dbReference>
<dbReference type="Proteomes" id="UP000285710">
    <property type="component" value="Unassembled WGS sequence"/>
</dbReference>
<reference evidence="6 7" key="2">
    <citation type="submission" date="2019-01" db="EMBL/GenBank/DDBJ databases">
        <authorList>
            <person name="Li Y."/>
        </authorList>
    </citation>
    <scope>NUCLEOTIDE SEQUENCE [LARGE SCALE GENOMIC DNA]</scope>
    <source>
        <strain evidence="3 8">2D-5</strain>
        <strain evidence="5 7">D19-10-3-21</strain>
        <strain evidence="4 6">SK2B-1</strain>
    </source>
</reference>